<sequence>MITTKFGAAADDFAGCLSAARSRLFILLRRGGPDDTYNPVVRRITGNTAPCPPPKASQFDFDYVRNAFLDVCPLVAESPARAAFMPDTTTLHTECL</sequence>
<evidence type="ECO:0000313" key="1">
    <source>
        <dbReference type="EMBL" id="KAI0052005.1"/>
    </source>
</evidence>
<accession>A0ACB8S7V6</accession>
<proteinExistence type="predicted"/>
<comment type="caution">
    <text evidence="1">The sequence shown here is derived from an EMBL/GenBank/DDBJ whole genome shotgun (WGS) entry which is preliminary data.</text>
</comment>
<evidence type="ECO:0000313" key="2">
    <source>
        <dbReference type="Proteomes" id="UP000814033"/>
    </source>
</evidence>
<gene>
    <name evidence="1" type="ORF">FA95DRAFT_1553981</name>
</gene>
<organism evidence="1 2">
    <name type="scientific">Auriscalpium vulgare</name>
    <dbReference type="NCBI Taxonomy" id="40419"/>
    <lineage>
        <taxon>Eukaryota</taxon>
        <taxon>Fungi</taxon>
        <taxon>Dikarya</taxon>
        <taxon>Basidiomycota</taxon>
        <taxon>Agaricomycotina</taxon>
        <taxon>Agaricomycetes</taxon>
        <taxon>Russulales</taxon>
        <taxon>Auriscalpiaceae</taxon>
        <taxon>Auriscalpium</taxon>
    </lineage>
</organism>
<reference evidence="1" key="2">
    <citation type="journal article" date="2022" name="New Phytol.">
        <title>Evolutionary transition to the ectomycorrhizal habit in the genomes of a hyperdiverse lineage of mushroom-forming fungi.</title>
        <authorList>
            <person name="Looney B."/>
            <person name="Miyauchi S."/>
            <person name="Morin E."/>
            <person name="Drula E."/>
            <person name="Courty P.E."/>
            <person name="Kohler A."/>
            <person name="Kuo A."/>
            <person name="LaButti K."/>
            <person name="Pangilinan J."/>
            <person name="Lipzen A."/>
            <person name="Riley R."/>
            <person name="Andreopoulos W."/>
            <person name="He G."/>
            <person name="Johnson J."/>
            <person name="Nolan M."/>
            <person name="Tritt A."/>
            <person name="Barry K.W."/>
            <person name="Grigoriev I.V."/>
            <person name="Nagy L.G."/>
            <person name="Hibbett D."/>
            <person name="Henrissat B."/>
            <person name="Matheny P.B."/>
            <person name="Labbe J."/>
            <person name="Martin F.M."/>
        </authorList>
    </citation>
    <scope>NUCLEOTIDE SEQUENCE</scope>
    <source>
        <strain evidence="1">FP105234-sp</strain>
    </source>
</reference>
<dbReference type="EMBL" id="MU275848">
    <property type="protein sequence ID" value="KAI0052005.1"/>
    <property type="molecule type" value="Genomic_DNA"/>
</dbReference>
<dbReference type="Proteomes" id="UP000814033">
    <property type="component" value="Unassembled WGS sequence"/>
</dbReference>
<name>A0ACB8S7V6_9AGAM</name>
<keyword evidence="2" id="KW-1185">Reference proteome</keyword>
<reference evidence="1" key="1">
    <citation type="submission" date="2021-02" db="EMBL/GenBank/DDBJ databases">
        <authorList>
            <consortium name="DOE Joint Genome Institute"/>
            <person name="Ahrendt S."/>
            <person name="Looney B.P."/>
            <person name="Miyauchi S."/>
            <person name="Morin E."/>
            <person name="Drula E."/>
            <person name="Courty P.E."/>
            <person name="Chicoki N."/>
            <person name="Fauchery L."/>
            <person name="Kohler A."/>
            <person name="Kuo A."/>
            <person name="Labutti K."/>
            <person name="Pangilinan J."/>
            <person name="Lipzen A."/>
            <person name="Riley R."/>
            <person name="Andreopoulos W."/>
            <person name="He G."/>
            <person name="Johnson J."/>
            <person name="Barry K.W."/>
            <person name="Grigoriev I.V."/>
            <person name="Nagy L."/>
            <person name="Hibbett D."/>
            <person name="Henrissat B."/>
            <person name="Matheny P.B."/>
            <person name="Labbe J."/>
            <person name="Martin F."/>
        </authorList>
    </citation>
    <scope>NUCLEOTIDE SEQUENCE</scope>
    <source>
        <strain evidence="1">FP105234-sp</strain>
    </source>
</reference>
<protein>
    <submittedName>
        <fullName evidence="1">Uncharacterized protein</fullName>
    </submittedName>
</protein>